<dbReference type="EMBL" id="JACHIA010000004">
    <property type="protein sequence ID" value="MBB6070422.1"/>
    <property type="molecule type" value="Genomic_DNA"/>
</dbReference>
<keyword evidence="3" id="KW-1185">Reference proteome</keyword>
<evidence type="ECO:0000313" key="3">
    <source>
        <dbReference type="Proteomes" id="UP000582837"/>
    </source>
</evidence>
<reference evidence="2 3" key="1">
    <citation type="submission" date="2020-08" db="EMBL/GenBank/DDBJ databases">
        <title>Genomic Encyclopedia of Type Strains, Phase IV (KMG-IV): sequencing the most valuable type-strain genomes for metagenomic binning, comparative biology and taxonomic classification.</title>
        <authorList>
            <person name="Goeker M."/>
        </authorList>
    </citation>
    <scope>NUCLEOTIDE SEQUENCE [LARGE SCALE GENOMIC DNA]</scope>
    <source>
        <strain evidence="2 3">DSM 29007</strain>
    </source>
</reference>
<organism evidence="2 3">
    <name type="scientific">Longimicrobium terrae</name>
    <dbReference type="NCBI Taxonomy" id="1639882"/>
    <lineage>
        <taxon>Bacteria</taxon>
        <taxon>Pseudomonadati</taxon>
        <taxon>Gemmatimonadota</taxon>
        <taxon>Longimicrobiia</taxon>
        <taxon>Longimicrobiales</taxon>
        <taxon>Longimicrobiaceae</taxon>
        <taxon>Longimicrobium</taxon>
    </lineage>
</organism>
<feature type="region of interest" description="Disordered" evidence="1">
    <location>
        <begin position="296"/>
        <end position="392"/>
    </location>
</feature>
<protein>
    <recommendedName>
        <fullName evidence="4">P-type conjugative transfer protein TrbJ</fullName>
    </recommendedName>
</protein>
<gene>
    <name evidence="2" type="ORF">HNQ61_002041</name>
</gene>
<dbReference type="RefSeq" id="WP_183685620.1">
    <property type="nucleotide sequence ID" value="NZ_JABDTL010000001.1"/>
</dbReference>
<comment type="caution">
    <text evidence="2">The sequence shown here is derived from an EMBL/GenBank/DDBJ whole genome shotgun (WGS) entry which is preliminary data.</text>
</comment>
<evidence type="ECO:0008006" key="4">
    <source>
        <dbReference type="Google" id="ProtNLM"/>
    </source>
</evidence>
<accession>A0A841GRZ0</accession>
<name>A0A841GRZ0_9BACT</name>
<dbReference type="Proteomes" id="UP000582837">
    <property type="component" value="Unassembled WGS sequence"/>
</dbReference>
<dbReference type="AlphaFoldDB" id="A0A841GRZ0"/>
<sequence>MTRIRAGSVGRRLTAATLAAGLVLALHQPVGASLIPGLPSVVYDPVNYASAVARYRQLYQQARGQVRQIEYAYDQARHLRDQSRGWSQFRLADFRGVFRETGRTMGEGVALGYGNPELGNLFRQHFPRVPRVADGMRIPHADQLNSVRDLAFAAVMGAQMQGAQIGVAEQALDALRRGVTGAGTERQLQQAQAAVQTFAAEQDLLMRHTLLSLNQQLAAANAREAQRQMQDAVRGAQADGRWRAWEEAVVGAYGENLSGRDRSLDAIRRRAGVRGGPGVRGEARDPRDLGARRAQGIGWEYGPPSGGAGAGAGAGGMSGTEAGQGPREWDPTVPEEAAPPVDPWNPQAGGQPIFTQPATGGGGRTEPAEETPSHPPVGGAGAGQPGGVVQQQ</sequence>
<feature type="compositionally biased region" description="Gly residues" evidence="1">
    <location>
        <begin position="304"/>
        <end position="318"/>
    </location>
</feature>
<proteinExistence type="predicted"/>
<evidence type="ECO:0000313" key="2">
    <source>
        <dbReference type="EMBL" id="MBB6070422.1"/>
    </source>
</evidence>
<evidence type="ECO:0000256" key="1">
    <source>
        <dbReference type="SAM" id="MobiDB-lite"/>
    </source>
</evidence>